<dbReference type="EMBL" id="SWLG01000004">
    <property type="protein sequence ID" value="TLS38360.1"/>
    <property type="molecule type" value="Genomic_DNA"/>
</dbReference>
<dbReference type="Pfam" id="PF13458">
    <property type="entry name" value="Peripla_BP_6"/>
    <property type="match status" value="2"/>
</dbReference>
<name>A0A5R9F7X9_9BACL</name>
<dbReference type="InterPro" id="IPR051010">
    <property type="entry name" value="BCAA_transport"/>
</dbReference>
<accession>A0A5R9F7X9</accession>
<dbReference type="InterPro" id="IPR028081">
    <property type="entry name" value="Leu-bd"/>
</dbReference>
<evidence type="ECO:0000256" key="2">
    <source>
        <dbReference type="ARBA" id="ARBA00022729"/>
    </source>
</evidence>
<protein>
    <recommendedName>
        <fullName evidence="4">Leucine-binding protein domain-containing protein</fullName>
    </recommendedName>
</protein>
<organism evidence="5 6">
    <name type="scientific">Exobacillus caeni</name>
    <dbReference type="NCBI Taxonomy" id="2574798"/>
    <lineage>
        <taxon>Bacteria</taxon>
        <taxon>Bacillati</taxon>
        <taxon>Bacillota</taxon>
        <taxon>Bacilli</taxon>
        <taxon>Bacillales</taxon>
        <taxon>Guptibacillaceae</taxon>
        <taxon>Exobacillus</taxon>
    </lineage>
</organism>
<proteinExistence type="inferred from homology"/>
<dbReference type="InterPro" id="IPR028082">
    <property type="entry name" value="Peripla_BP_I"/>
</dbReference>
<evidence type="ECO:0000259" key="4">
    <source>
        <dbReference type="Pfam" id="PF13458"/>
    </source>
</evidence>
<comment type="similarity">
    <text evidence="1">Belongs to the leucine-binding protein family.</text>
</comment>
<evidence type="ECO:0000256" key="1">
    <source>
        <dbReference type="ARBA" id="ARBA00010062"/>
    </source>
</evidence>
<feature type="domain" description="Leucine-binding protein" evidence="4">
    <location>
        <begin position="42"/>
        <end position="103"/>
    </location>
</feature>
<feature type="domain" description="Leucine-binding protein" evidence="4">
    <location>
        <begin position="108"/>
        <end position="160"/>
    </location>
</feature>
<evidence type="ECO:0000313" key="5">
    <source>
        <dbReference type="EMBL" id="TLS38360.1"/>
    </source>
</evidence>
<comment type="caution">
    <text evidence="5">The sequence shown here is derived from an EMBL/GenBank/DDBJ whole genome shotgun (WGS) entry which is preliminary data.</text>
</comment>
<gene>
    <name evidence="5" type="ORF">FCL54_06975</name>
</gene>
<feature type="chain" id="PRO_5038798372" description="Leucine-binding protein domain-containing protein" evidence="3">
    <location>
        <begin position="22"/>
        <end position="186"/>
    </location>
</feature>
<dbReference type="SUPFAM" id="SSF53822">
    <property type="entry name" value="Periplasmic binding protein-like I"/>
    <property type="match status" value="2"/>
</dbReference>
<sequence length="186" mass="19751">MFGIVMVFIMIFTAGCSSNSASNNSGNAGSSDDGGSDGKEVVKIGVLASLTGALESYGKQTQKGFELGLDYATDGTMEVGGKKIEFVFEDTETKPDTAVQKATSPIAIVDALKKTDGDASADALIEAMEGMSFETPKGTMTFREEDHQALQTMYAIKLEKKEGFDYPVPVLLKELSPEDTAPPVQN</sequence>
<dbReference type="PANTHER" id="PTHR30483">
    <property type="entry name" value="LEUCINE-SPECIFIC-BINDING PROTEIN"/>
    <property type="match status" value="1"/>
</dbReference>
<evidence type="ECO:0000313" key="6">
    <source>
        <dbReference type="Proteomes" id="UP000308230"/>
    </source>
</evidence>
<keyword evidence="6" id="KW-1185">Reference proteome</keyword>
<dbReference type="PANTHER" id="PTHR30483:SF6">
    <property type="entry name" value="PERIPLASMIC BINDING PROTEIN OF ABC TRANSPORTER FOR NATURAL AMINO ACIDS"/>
    <property type="match status" value="1"/>
</dbReference>
<dbReference type="OrthoDB" id="9794229at2"/>
<feature type="signal peptide" evidence="3">
    <location>
        <begin position="1"/>
        <end position="21"/>
    </location>
</feature>
<dbReference type="Proteomes" id="UP000308230">
    <property type="component" value="Unassembled WGS sequence"/>
</dbReference>
<keyword evidence="2 3" id="KW-0732">Signal</keyword>
<dbReference type="AlphaFoldDB" id="A0A5R9F7X9"/>
<reference evidence="5 6" key="1">
    <citation type="submission" date="2019-04" db="EMBL/GenBank/DDBJ databases">
        <title>Bacillus caeni sp. nov., a bacterium isolated from mangrove sediment.</title>
        <authorList>
            <person name="Huang H."/>
            <person name="Mo K."/>
            <person name="Hu Y."/>
        </authorList>
    </citation>
    <scope>NUCLEOTIDE SEQUENCE [LARGE SCALE GENOMIC DNA]</scope>
    <source>
        <strain evidence="5 6">HB172195</strain>
    </source>
</reference>
<dbReference type="Gene3D" id="3.40.50.2300">
    <property type="match status" value="3"/>
</dbReference>
<evidence type="ECO:0000256" key="3">
    <source>
        <dbReference type="SAM" id="SignalP"/>
    </source>
</evidence>